<reference evidence="2 3" key="1">
    <citation type="submission" date="2021-03" db="EMBL/GenBank/DDBJ databases">
        <title>Genomic Encyclopedia of Type Strains, Phase IV (KMG-IV): sequencing the most valuable type-strain genomes for metagenomic binning, comparative biology and taxonomic classification.</title>
        <authorList>
            <person name="Goeker M."/>
        </authorList>
    </citation>
    <scope>NUCLEOTIDE SEQUENCE [LARGE SCALE GENOMIC DNA]</scope>
    <source>
        <strain evidence="2 3">DSM 13372</strain>
    </source>
</reference>
<dbReference type="InterPro" id="IPR007138">
    <property type="entry name" value="ABM_dom"/>
</dbReference>
<evidence type="ECO:0000313" key="2">
    <source>
        <dbReference type="EMBL" id="MBP2236540.1"/>
    </source>
</evidence>
<dbReference type="Pfam" id="PF03992">
    <property type="entry name" value="ABM"/>
    <property type="match status" value="1"/>
</dbReference>
<evidence type="ECO:0000313" key="3">
    <source>
        <dbReference type="Proteomes" id="UP000730739"/>
    </source>
</evidence>
<dbReference type="RefSeq" id="WP_028002847.1">
    <property type="nucleotide sequence ID" value="NZ_JAGILA010000003.1"/>
</dbReference>
<dbReference type="PROSITE" id="PS51725">
    <property type="entry name" value="ABM"/>
    <property type="match status" value="1"/>
</dbReference>
<keyword evidence="3" id="KW-1185">Reference proteome</keyword>
<sequence>MIVEAAEITVKPGSEAHFEAGVSQAAPLFLRAKGCHGVALHRVVETPRVYRLLVKWETVDDHMVGFRNSEDFQAWRRLVSSCFDGAPKVTHSEAVALSNND</sequence>
<keyword evidence="2" id="KW-0560">Oxidoreductase</keyword>
<dbReference type="GO" id="GO:0004497">
    <property type="term" value="F:monooxygenase activity"/>
    <property type="evidence" value="ECO:0007669"/>
    <property type="project" value="UniProtKB-KW"/>
</dbReference>
<proteinExistence type="predicted"/>
<name>A0ABS4R0W8_9HYPH</name>
<dbReference type="Gene3D" id="3.30.70.100">
    <property type="match status" value="1"/>
</dbReference>
<comment type="caution">
    <text evidence="2">The sequence shown here is derived from an EMBL/GenBank/DDBJ whole genome shotgun (WGS) entry which is preliminary data.</text>
</comment>
<feature type="domain" description="ABM" evidence="1">
    <location>
        <begin position="2"/>
        <end position="91"/>
    </location>
</feature>
<dbReference type="SUPFAM" id="SSF54909">
    <property type="entry name" value="Dimeric alpha+beta barrel"/>
    <property type="match status" value="1"/>
</dbReference>
<accession>A0ABS4R0W8</accession>
<dbReference type="EMBL" id="JAGILA010000003">
    <property type="protein sequence ID" value="MBP2236540.1"/>
    <property type="molecule type" value="Genomic_DNA"/>
</dbReference>
<dbReference type="Proteomes" id="UP000730739">
    <property type="component" value="Unassembled WGS sequence"/>
</dbReference>
<organism evidence="2 3">
    <name type="scientific">Sinorhizobium kostiense</name>
    <dbReference type="NCBI Taxonomy" id="76747"/>
    <lineage>
        <taxon>Bacteria</taxon>
        <taxon>Pseudomonadati</taxon>
        <taxon>Pseudomonadota</taxon>
        <taxon>Alphaproteobacteria</taxon>
        <taxon>Hyphomicrobiales</taxon>
        <taxon>Rhizobiaceae</taxon>
        <taxon>Sinorhizobium/Ensifer group</taxon>
        <taxon>Sinorhizobium</taxon>
    </lineage>
</organism>
<gene>
    <name evidence="2" type="ORF">J2Z31_003054</name>
</gene>
<evidence type="ECO:0000259" key="1">
    <source>
        <dbReference type="PROSITE" id="PS51725"/>
    </source>
</evidence>
<dbReference type="InterPro" id="IPR011008">
    <property type="entry name" value="Dimeric_a/b-barrel"/>
</dbReference>
<protein>
    <submittedName>
        <fullName evidence="2">Heme-degrading monooxygenase HmoA</fullName>
    </submittedName>
</protein>
<keyword evidence="2" id="KW-0503">Monooxygenase</keyword>